<name>A0A6P1LH87_MALIO</name>
<dbReference type="GeneID" id="96867078"/>
<dbReference type="RefSeq" id="WP_004025392.1">
    <property type="nucleotide sequence ID" value="NZ_AGFP01000063.1"/>
</dbReference>
<dbReference type="AlphaFoldDB" id="A0A6P1LH87"/>
<sequence>MLLKTISKDTKIKIVKTFKKRKWSIFAFVCFLTIFVGSVSAATIFSNKKDSTIIVDEDNNFTNQYTNLSIIEELKKIKEKNNLVDFYIENNIYTYYFSEDLIQQNIINIIKKAVSQLYWFKDDVDDYNISARYYIHQGRKKVEFNIFLYNKNIPNKKFKSMFILEVY</sequence>
<proteinExistence type="predicted"/>
<organism evidence="1 2">
    <name type="scientific">Malacoplasma iowae 695</name>
    <dbReference type="NCBI Taxonomy" id="1048830"/>
    <lineage>
        <taxon>Bacteria</taxon>
        <taxon>Bacillati</taxon>
        <taxon>Mycoplasmatota</taxon>
        <taxon>Mycoplasmoidales</taxon>
        <taxon>Mycoplasmoidaceae</taxon>
        <taxon>Malacoplasma</taxon>
    </lineage>
</organism>
<dbReference type="Proteomes" id="UP000464283">
    <property type="component" value="Chromosome"/>
</dbReference>
<dbReference type="KEGG" id="miw:EER00_02630"/>
<evidence type="ECO:0000313" key="2">
    <source>
        <dbReference type="Proteomes" id="UP000464283"/>
    </source>
</evidence>
<protein>
    <submittedName>
        <fullName evidence="1">Uncharacterized protein</fullName>
    </submittedName>
</protein>
<reference evidence="2" key="1">
    <citation type="submission" date="2018-11" db="EMBL/GenBank/DDBJ databases">
        <title>The first complete genome sequence of Mycoplasma iowae strain 695.</title>
        <authorList>
            <person name="Ghanem M."/>
            <person name="El-Gazzar M."/>
        </authorList>
    </citation>
    <scope>NUCLEOTIDE SEQUENCE [LARGE SCALE GENOMIC DNA]</scope>
    <source>
        <strain evidence="2">695</strain>
    </source>
</reference>
<accession>A0A6P1LH87</accession>
<gene>
    <name evidence="1" type="ORF">EER00_02630</name>
</gene>
<dbReference type="EMBL" id="CP033512">
    <property type="protein sequence ID" value="QHG89771.1"/>
    <property type="molecule type" value="Genomic_DNA"/>
</dbReference>
<evidence type="ECO:0000313" key="1">
    <source>
        <dbReference type="EMBL" id="QHG89771.1"/>
    </source>
</evidence>